<evidence type="ECO:0000256" key="6">
    <source>
        <dbReference type="ARBA" id="ARBA00022989"/>
    </source>
</evidence>
<keyword evidence="2 9" id="KW-0813">Transport</keyword>
<dbReference type="RefSeq" id="WP_197687126.1">
    <property type="nucleotide sequence ID" value="NZ_LT859958.1"/>
</dbReference>
<dbReference type="EMBL" id="LT859958">
    <property type="protein sequence ID" value="SMX55055.1"/>
    <property type="molecule type" value="Genomic_DNA"/>
</dbReference>
<dbReference type="GO" id="GO:0043952">
    <property type="term" value="P:protein transport by the Sec complex"/>
    <property type="evidence" value="ECO:0007669"/>
    <property type="project" value="UniProtKB-UniRule"/>
</dbReference>
<evidence type="ECO:0000256" key="4">
    <source>
        <dbReference type="ARBA" id="ARBA00022692"/>
    </source>
</evidence>
<dbReference type="Pfam" id="PF00584">
    <property type="entry name" value="SecE"/>
    <property type="match status" value="1"/>
</dbReference>
<reference evidence="11" key="1">
    <citation type="submission" date="2017-05" db="EMBL/GenBank/DDBJ databases">
        <authorList>
            <person name="Kirkegaard R."/>
            <person name="Mcilroy J S."/>
        </authorList>
    </citation>
    <scope>NUCLEOTIDE SEQUENCE [LARGE SCALE GENOMIC DNA]</scope>
</reference>
<comment type="subunit">
    <text evidence="9">Component of the Sec protein translocase complex. Heterotrimer consisting of SecY, SecE and SecG subunits. The heterotrimers can form oligomers, although 1 heterotrimer is thought to be able to translocate proteins. Interacts with the ribosome. Interacts with SecDF, and other proteins may be involved. Interacts with SecA.</text>
</comment>
<keyword evidence="3 9" id="KW-1003">Cell membrane</keyword>
<dbReference type="GO" id="GO:0005886">
    <property type="term" value="C:plasma membrane"/>
    <property type="evidence" value="ECO:0007669"/>
    <property type="project" value="UniProtKB-SubCell"/>
</dbReference>
<keyword evidence="4 9" id="KW-0812">Transmembrane</keyword>
<keyword evidence="11" id="KW-1185">Reference proteome</keyword>
<dbReference type="GO" id="GO:0006605">
    <property type="term" value="P:protein targeting"/>
    <property type="evidence" value="ECO:0007669"/>
    <property type="project" value="UniProtKB-UniRule"/>
</dbReference>
<comment type="similarity">
    <text evidence="9">Belongs to the SecE/SEC61-gamma family.</text>
</comment>
<dbReference type="KEGG" id="abat:CFX1CAM_1990"/>
<keyword evidence="8 9" id="KW-0472">Membrane</keyword>
<keyword evidence="5 9" id="KW-0653">Protein transport</keyword>
<evidence type="ECO:0000256" key="5">
    <source>
        <dbReference type="ARBA" id="ARBA00022927"/>
    </source>
</evidence>
<comment type="subcellular location">
    <subcellularLocation>
        <location evidence="9">Cell membrane</location>
        <topology evidence="9">Single-pass membrane protein</topology>
    </subcellularLocation>
    <subcellularLocation>
        <location evidence="1">Membrane</location>
    </subcellularLocation>
</comment>
<dbReference type="HAMAP" id="MF_00422">
    <property type="entry name" value="SecE"/>
    <property type="match status" value="1"/>
</dbReference>
<evidence type="ECO:0000313" key="10">
    <source>
        <dbReference type="EMBL" id="SMX55055.1"/>
    </source>
</evidence>
<evidence type="ECO:0000256" key="9">
    <source>
        <dbReference type="HAMAP-Rule" id="MF_00422"/>
    </source>
</evidence>
<comment type="function">
    <text evidence="9">Essential subunit of the Sec protein translocation channel SecYEG. Clamps together the 2 halves of SecY. May contact the channel plug during translocation.</text>
</comment>
<dbReference type="InterPro" id="IPR038379">
    <property type="entry name" value="SecE_sf"/>
</dbReference>
<dbReference type="AlphaFoldDB" id="A0A1Y6K5U0"/>
<protein>
    <recommendedName>
        <fullName evidence="9">Protein translocase subunit SecE</fullName>
    </recommendedName>
</protein>
<name>A0A1Y6K5U0_9CHLR</name>
<dbReference type="InterPro" id="IPR005807">
    <property type="entry name" value="SecE_bac"/>
</dbReference>
<accession>A0A1Y6K5U0</accession>
<keyword evidence="7 9" id="KW-0811">Translocation</keyword>
<dbReference type="GO" id="GO:0065002">
    <property type="term" value="P:intracellular protein transmembrane transport"/>
    <property type="evidence" value="ECO:0007669"/>
    <property type="project" value="UniProtKB-UniRule"/>
</dbReference>
<dbReference type="NCBIfam" id="TIGR00964">
    <property type="entry name" value="secE_bact"/>
    <property type="match status" value="1"/>
</dbReference>
<gene>
    <name evidence="9" type="primary">secE</name>
    <name evidence="10" type="ORF">CFX1CAM_1990</name>
</gene>
<evidence type="ECO:0000256" key="1">
    <source>
        <dbReference type="ARBA" id="ARBA00004370"/>
    </source>
</evidence>
<evidence type="ECO:0000313" key="11">
    <source>
        <dbReference type="Proteomes" id="UP000195514"/>
    </source>
</evidence>
<evidence type="ECO:0000256" key="2">
    <source>
        <dbReference type="ARBA" id="ARBA00022448"/>
    </source>
</evidence>
<dbReference type="PANTHER" id="PTHR33910">
    <property type="entry name" value="PROTEIN TRANSLOCASE SUBUNIT SECE"/>
    <property type="match status" value="1"/>
</dbReference>
<proteinExistence type="inferred from homology"/>
<dbReference type="GO" id="GO:0008320">
    <property type="term" value="F:protein transmembrane transporter activity"/>
    <property type="evidence" value="ECO:0007669"/>
    <property type="project" value="UniProtKB-UniRule"/>
</dbReference>
<evidence type="ECO:0000256" key="7">
    <source>
        <dbReference type="ARBA" id="ARBA00023010"/>
    </source>
</evidence>
<sequence>MSQKKKKKLSIIQKIQRFWRETVGELRKVTWPTPPEAWKLTKLVMIVMVILATILGVLDFLFSRLISFLVTL</sequence>
<dbReference type="PANTHER" id="PTHR33910:SF1">
    <property type="entry name" value="PROTEIN TRANSLOCASE SUBUNIT SECE"/>
    <property type="match status" value="1"/>
</dbReference>
<dbReference type="Proteomes" id="UP000195514">
    <property type="component" value="Chromosome I"/>
</dbReference>
<organism evidence="10 11">
    <name type="scientific">Candidatus Brevifilum fermentans</name>
    <dbReference type="NCBI Taxonomy" id="1986204"/>
    <lineage>
        <taxon>Bacteria</taxon>
        <taxon>Bacillati</taxon>
        <taxon>Chloroflexota</taxon>
        <taxon>Anaerolineae</taxon>
        <taxon>Anaerolineales</taxon>
        <taxon>Anaerolineaceae</taxon>
        <taxon>Candidatus Brevifilum</taxon>
    </lineage>
</organism>
<evidence type="ECO:0000256" key="3">
    <source>
        <dbReference type="ARBA" id="ARBA00022475"/>
    </source>
</evidence>
<evidence type="ECO:0000256" key="8">
    <source>
        <dbReference type="ARBA" id="ARBA00023136"/>
    </source>
</evidence>
<dbReference type="Gene3D" id="1.20.5.1030">
    <property type="entry name" value="Preprotein translocase secy subunit"/>
    <property type="match status" value="1"/>
</dbReference>
<dbReference type="InterPro" id="IPR001901">
    <property type="entry name" value="Translocase_SecE/Sec61-g"/>
</dbReference>
<feature type="transmembrane region" description="Helical" evidence="9">
    <location>
        <begin position="43"/>
        <end position="66"/>
    </location>
</feature>
<keyword evidence="6 9" id="KW-1133">Transmembrane helix</keyword>
<dbReference type="GO" id="GO:0009306">
    <property type="term" value="P:protein secretion"/>
    <property type="evidence" value="ECO:0007669"/>
    <property type="project" value="UniProtKB-UniRule"/>
</dbReference>